<dbReference type="InterPro" id="IPR005135">
    <property type="entry name" value="Endo/exonuclease/phosphatase"/>
</dbReference>
<comment type="caution">
    <text evidence="2">The sequence shown here is derived from an EMBL/GenBank/DDBJ whole genome shotgun (WGS) entry which is preliminary data.</text>
</comment>
<feature type="domain" description="Endonuclease/exonuclease/phosphatase" evidence="1">
    <location>
        <begin position="41"/>
        <end position="223"/>
    </location>
</feature>
<dbReference type="Proteomes" id="UP001314205">
    <property type="component" value="Unassembled WGS sequence"/>
</dbReference>
<dbReference type="Gene3D" id="3.60.10.10">
    <property type="entry name" value="Endonuclease/exonuclease/phosphatase"/>
    <property type="match status" value="1"/>
</dbReference>
<dbReference type="GO" id="GO:0003824">
    <property type="term" value="F:catalytic activity"/>
    <property type="evidence" value="ECO:0007669"/>
    <property type="project" value="InterPro"/>
</dbReference>
<dbReference type="InterPro" id="IPR036691">
    <property type="entry name" value="Endo/exonu/phosph_ase_sf"/>
</dbReference>
<dbReference type="PANTHER" id="PTHR33776">
    <property type="entry name" value="ENDO/EXONUCLEASE/PHOSPHATASE DOMAIN-CONTAINING PROTEIN"/>
    <property type="match status" value="1"/>
</dbReference>
<evidence type="ECO:0000313" key="3">
    <source>
        <dbReference type="Proteomes" id="UP001314205"/>
    </source>
</evidence>
<gene>
    <name evidence="2" type="ORF">PARMNEM_LOCUS13910</name>
</gene>
<dbReference type="EMBL" id="CAVLGL010000090">
    <property type="protein sequence ID" value="CAK1594243.1"/>
    <property type="molecule type" value="Genomic_DNA"/>
</dbReference>
<protein>
    <recommendedName>
        <fullName evidence="1">Endonuclease/exonuclease/phosphatase domain-containing protein</fullName>
    </recommendedName>
</protein>
<dbReference type="Pfam" id="PF03372">
    <property type="entry name" value="Exo_endo_phos"/>
    <property type="match status" value="1"/>
</dbReference>
<dbReference type="AlphaFoldDB" id="A0AAV1LGX1"/>
<evidence type="ECO:0000313" key="2">
    <source>
        <dbReference type="EMBL" id="CAK1594243.1"/>
    </source>
</evidence>
<accession>A0AAV1LGX1</accession>
<sequence>MDLLSIANDIDELLAIDCRSIDSMEKCKSVLTNDEHSLKVLTFNIRSYQRNFNDFKIALKRLDLDFDVVVLTECWLCDGIIFEPLEGYKIYQSLSQVNKCSGIVTYVKNSWNSEIAPQVHKLDDADSLLININNDLTVLGIYRSPSFSNTDRFISSLDSVLSDNQHKRTLVIAGDINININDPMSAQAANYLCLMASHGLYPAISKPTRGASCLDHIFIKSETKSSGLVCKSSITDHDFALAEILLQIHRHTSKVRMIRKTDWESVASYINSLNWNEITSENNVNTASNKFL</sequence>
<keyword evidence="3" id="KW-1185">Reference proteome</keyword>
<name>A0AAV1LGX1_9NEOP</name>
<evidence type="ECO:0000259" key="1">
    <source>
        <dbReference type="Pfam" id="PF03372"/>
    </source>
</evidence>
<dbReference type="PANTHER" id="PTHR33776:SF4">
    <property type="entry name" value="ENDONUCLEASE_EXONUCLEASE_PHOSPHATASE DOMAIN-CONTAINING PROTEIN"/>
    <property type="match status" value="1"/>
</dbReference>
<organism evidence="2 3">
    <name type="scientific">Parnassius mnemosyne</name>
    <name type="common">clouded apollo</name>
    <dbReference type="NCBI Taxonomy" id="213953"/>
    <lineage>
        <taxon>Eukaryota</taxon>
        <taxon>Metazoa</taxon>
        <taxon>Ecdysozoa</taxon>
        <taxon>Arthropoda</taxon>
        <taxon>Hexapoda</taxon>
        <taxon>Insecta</taxon>
        <taxon>Pterygota</taxon>
        <taxon>Neoptera</taxon>
        <taxon>Endopterygota</taxon>
        <taxon>Lepidoptera</taxon>
        <taxon>Glossata</taxon>
        <taxon>Ditrysia</taxon>
        <taxon>Papilionoidea</taxon>
        <taxon>Papilionidae</taxon>
        <taxon>Parnassiinae</taxon>
        <taxon>Parnassini</taxon>
        <taxon>Parnassius</taxon>
        <taxon>Driopa</taxon>
    </lineage>
</organism>
<reference evidence="2 3" key="1">
    <citation type="submission" date="2023-11" db="EMBL/GenBank/DDBJ databases">
        <authorList>
            <person name="Hedman E."/>
            <person name="Englund M."/>
            <person name="Stromberg M."/>
            <person name="Nyberg Akerstrom W."/>
            <person name="Nylinder S."/>
            <person name="Jareborg N."/>
            <person name="Kallberg Y."/>
            <person name="Kronander E."/>
        </authorList>
    </citation>
    <scope>NUCLEOTIDE SEQUENCE [LARGE SCALE GENOMIC DNA]</scope>
</reference>
<dbReference type="SUPFAM" id="SSF56219">
    <property type="entry name" value="DNase I-like"/>
    <property type="match status" value="1"/>
</dbReference>
<proteinExistence type="predicted"/>